<dbReference type="AlphaFoldDB" id="A0AAW5L5F0"/>
<keyword evidence="1" id="KW-0472">Membrane</keyword>
<proteinExistence type="predicted"/>
<evidence type="ECO:0008006" key="4">
    <source>
        <dbReference type="Google" id="ProtNLM"/>
    </source>
</evidence>
<dbReference type="Proteomes" id="UP001204643">
    <property type="component" value="Unassembled WGS sequence"/>
</dbReference>
<comment type="caution">
    <text evidence="2">The sequence shown here is derived from an EMBL/GenBank/DDBJ whole genome shotgun (WGS) entry which is preliminary data.</text>
</comment>
<dbReference type="EMBL" id="JANHEB010000066">
    <property type="protein sequence ID" value="MCQ6288327.1"/>
    <property type="molecule type" value="Genomic_DNA"/>
</dbReference>
<organism evidence="2 3">
    <name type="scientific">Bacillus cereus</name>
    <dbReference type="NCBI Taxonomy" id="1396"/>
    <lineage>
        <taxon>Bacteria</taxon>
        <taxon>Bacillati</taxon>
        <taxon>Bacillota</taxon>
        <taxon>Bacilli</taxon>
        <taxon>Bacillales</taxon>
        <taxon>Bacillaceae</taxon>
        <taxon>Bacillus</taxon>
        <taxon>Bacillus cereus group</taxon>
    </lineage>
</organism>
<keyword evidence="1" id="KW-0812">Transmembrane</keyword>
<evidence type="ECO:0000313" key="3">
    <source>
        <dbReference type="Proteomes" id="UP001204643"/>
    </source>
</evidence>
<gene>
    <name evidence="2" type="ORF">NPM19_27280</name>
</gene>
<feature type="transmembrane region" description="Helical" evidence="1">
    <location>
        <begin position="7"/>
        <end position="27"/>
    </location>
</feature>
<dbReference type="RefSeq" id="WP_256425204.1">
    <property type="nucleotide sequence ID" value="NZ_JANHDY010000072.1"/>
</dbReference>
<evidence type="ECO:0000313" key="2">
    <source>
        <dbReference type="EMBL" id="MCQ6288327.1"/>
    </source>
</evidence>
<accession>A0AAW5L5F0</accession>
<sequence>MGLSKNPLKWYTFGIFLSGGIFVYTLLDFKDGNYKFALLGASILAVGAFVDRLRYEELKEALTYRNEN</sequence>
<protein>
    <recommendedName>
        <fullName evidence="4">Group-specific protein</fullName>
    </recommendedName>
</protein>
<keyword evidence="1" id="KW-1133">Transmembrane helix</keyword>
<reference evidence="2" key="1">
    <citation type="submission" date="2022-07" db="EMBL/GenBank/DDBJ databases">
        <title>Identification and characterization of Bacillus thuringiensis and other Bacillus cereus group isolates from spinach by whole genome sequencing.</title>
        <authorList>
            <person name="Zao X."/>
            <person name="Zervas A."/>
            <person name="Hendriks M."/>
            <person name="Rajkovic A."/>
            <person name="Van Overbeek L."/>
            <person name="Hendriksen N.B."/>
            <person name="Uyttendaele M."/>
        </authorList>
    </citation>
    <scope>NUCLEOTIDE SEQUENCE</scope>
    <source>
        <strain evidence="2">781001F-1</strain>
    </source>
</reference>
<evidence type="ECO:0000256" key="1">
    <source>
        <dbReference type="SAM" id="Phobius"/>
    </source>
</evidence>
<name>A0AAW5L5F0_BACCE</name>